<evidence type="ECO:0000256" key="3">
    <source>
        <dbReference type="ARBA" id="ARBA00022741"/>
    </source>
</evidence>
<keyword evidence="4" id="KW-0067">ATP-binding</keyword>
<evidence type="ECO:0000256" key="4">
    <source>
        <dbReference type="ARBA" id="ARBA00022840"/>
    </source>
</evidence>
<dbReference type="InterPro" id="IPR036597">
    <property type="entry name" value="Fido-like_dom_sf"/>
</dbReference>
<accession>A0A6N2SSB1</accession>
<keyword evidence="3" id="KW-0547">Nucleotide-binding</keyword>
<evidence type="ECO:0000256" key="2">
    <source>
        <dbReference type="ARBA" id="ARBA00022695"/>
    </source>
</evidence>
<gene>
    <name evidence="10" type="ORF">BDLFYP24_01611</name>
</gene>
<evidence type="ECO:0000259" key="9">
    <source>
        <dbReference type="PROSITE" id="PS51459"/>
    </source>
</evidence>
<organism evidence="10">
    <name type="scientific">Bifidobacterium dentium</name>
    <dbReference type="NCBI Taxonomy" id="1689"/>
    <lineage>
        <taxon>Bacteria</taxon>
        <taxon>Bacillati</taxon>
        <taxon>Actinomycetota</taxon>
        <taxon>Actinomycetes</taxon>
        <taxon>Bifidobacteriales</taxon>
        <taxon>Bifidobacteriaceae</taxon>
        <taxon>Bifidobacterium</taxon>
    </lineage>
</organism>
<dbReference type="Pfam" id="PF02661">
    <property type="entry name" value="Fic"/>
    <property type="match status" value="1"/>
</dbReference>
<feature type="domain" description="Fido" evidence="9">
    <location>
        <begin position="1"/>
        <end position="92"/>
    </location>
</feature>
<dbReference type="InterPro" id="IPR003812">
    <property type="entry name" value="Fido"/>
</dbReference>
<dbReference type="RefSeq" id="WP_003839853.1">
    <property type="nucleotide sequence ID" value="NZ_CABKPB010000001.1"/>
</dbReference>
<dbReference type="PANTHER" id="PTHR39560">
    <property type="entry name" value="PROTEIN ADENYLYLTRANSFERASE FIC-RELATED"/>
    <property type="match status" value="1"/>
</dbReference>
<dbReference type="GO" id="GO:0070733">
    <property type="term" value="F:AMPylase activity"/>
    <property type="evidence" value="ECO:0007669"/>
    <property type="project" value="UniProtKB-EC"/>
</dbReference>
<keyword evidence="2" id="KW-0548">Nucleotidyltransferase</keyword>
<name>A0A6N2SSB1_9BIFI</name>
<evidence type="ECO:0000256" key="7">
    <source>
        <dbReference type="ARBA" id="ARBA00048696"/>
    </source>
</evidence>
<dbReference type="EMBL" id="CACRSP010000003">
    <property type="protein sequence ID" value="VYS95091.1"/>
    <property type="molecule type" value="Genomic_DNA"/>
</dbReference>
<evidence type="ECO:0000256" key="5">
    <source>
        <dbReference type="ARBA" id="ARBA00034531"/>
    </source>
</evidence>
<evidence type="ECO:0000256" key="6">
    <source>
        <dbReference type="ARBA" id="ARBA00047939"/>
    </source>
</evidence>
<dbReference type="EC" id="2.7.7.108" evidence="5"/>
<comment type="catalytic activity">
    <reaction evidence="6">
        <text>L-threonyl-[protein] + ATP = 3-O-(5'-adenylyl)-L-threonyl-[protein] + diphosphate</text>
        <dbReference type="Rhea" id="RHEA:54292"/>
        <dbReference type="Rhea" id="RHEA-COMP:11060"/>
        <dbReference type="Rhea" id="RHEA-COMP:13847"/>
        <dbReference type="ChEBI" id="CHEBI:30013"/>
        <dbReference type="ChEBI" id="CHEBI:30616"/>
        <dbReference type="ChEBI" id="CHEBI:33019"/>
        <dbReference type="ChEBI" id="CHEBI:138113"/>
        <dbReference type="EC" id="2.7.7.108"/>
    </reaction>
</comment>
<evidence type="ECO:0000256" key="8">
    <source>
        <dbReference type="SAM" id="MobiDB-lite"/>
    </source>
</evidence>
<dbReference type="SUPFAM" id="SSF140931">
    <property type="entry name" value="Fic-like"/>
    <property type="match status" value="1"/>
</dbReference>
<keyword evidence="1" id="KW-0808">Transferase</keyword>
<dbReference type="PANTHER" id="PTHR39560:SF1">
    <property type="entry name" value="PROTEIN ADENYLYLTRANSFERASE FIC-RELATED"/>
    <property type="match status" value="1"/>
</dbReference>
<dbReference type="Gene3D" id="1.10.3290.10">
    <property type="entry name" value="Fido-like domain"/>
    <property type="match status" value="1"/>
</dbReference>
<dbReference type="GeneID" id="41097817"/>
<comment type="catalytic activity">
    <reaction evidence="7">
        <text>L-tyrosyl-[protein] + ATP = O-(5'-adenylyl)-L-tyrosyl-[protein] + diphosphate</text>
        <dbReference type="Rhea" id="RHEA:54288"/>
        <dbReference type="Rhea" id="RHEA-COMP:10136"/>
        <dbReference type="Rhea" id="RHEA-COMP:13846"/>
        <dbReference type="ChEBI" id="CHEBI:30616"/>
        <dbReference type="ChEBI" id="CHEBI:33019"/>
        <dbReference type="ChEBI" id="CHEBI:46858"/>
        <dbReference type="ChEBI" id="CHEBI:83624"/>
        <dbReference type="EC" id="2.7.7.108"/>
    </reaction>
</comment>
<protein>
    <recommendedName>
        <fullName evidence="5">protein adenylyltransferase</fullName>
        <ecNumber evidence="5">2.7.7.108</ecNumber>
    </recommendedName>
</protein>
<dbReference type="AlphaFoldDB" id="A0A6N2SSB1"/>
<reference evidence="10" key="1">
    <citation type="submission" date="2019-11" db="EMBL/GenBank/DDBJ databases">
        <authorList>
            <person name="Feng L."/>
        </authorList>
    </citation>
    <scope>NUCLEOTIDE SEQUENCE</scope>
    <source>
        <strain evidence="10">BdentiumLFYP24</strain>
    </source>
</reference>
<dbReference type="GO" id="GO:0051302">
    <property type="term" value="P:regulation of cell division"/>
    <property type="evidence" value="ECO:0007669"/>
    <property type="project" value="TreeGrafter"/>
</dbReference>
<feature type="region of interest" description="Disordered" evidence="8">
    <location>
        <begin position="107"/>
        <end position="133"/>
    </location>
</feature>
<evidence type="ECO:0000256" key="1">
    <source>
        <dbReference type="ARBA" id="ARBA00022679"/>
    </source>
</evidence>
<sequence length="133" mass="15244">MQPSSAFPQRFSAVPRRYFDFVSGLWQIHPFREGNTRTTAVFTIIYLRRLGFTVVNKPFASNARLFRDALALDNTSDPDFKDPAPLNRFIEKTLFDSSITLERLRDSAPPNQTRTALPCFDPNQSEDNGRCQI</sequence>
<dbReference type="PROSITE" id="PS51459">
    <property type="entry name" value="FIDO"/>
    <property type="match status" value="1"/>
</dbReference>
<evidence type="ECO:0000313" key="10">
    <source>
        <dbReference type="EMBL" id="VYS95091.1"/>
    </source>
</evidence>
<proteinExistence type="predicted"/>
<dbReference type="GO" id="GO:0005524">
    <property type="term" value="F:ATP binding"/>
    <property type="evidence" value="ECO:0007669"/>
    <property type="project" value="UniProtKB-KW"/>
</dbReference>